<accession>A0A0A9BT60</accession>
<sequence length="125" mass="14392">MEVGTWESQGTGNILPKFPPLVSICSYNENNIMCQPPQNSLKAYKLSRSWSTNQCFMSRKDKEIAMTAFDARHGDRSAENPQIMLIYKYPICCRLPLISPLTFFTSIFKCIKYSFSETRTPIITY</sequence>
<evidence type="ECO:0000313" key="1">
    <source>
        <dbReference type="EMBL" id="JAD64365.1"/>
    </source>
</evidence>
<organism evidence="1">
    <name type="scientific">Arundo donax</name>
    <name type="common">Giant reed</name>
    <name type="synonym">Donax arundinaceus</name>
    <dbReference type="NCBI Taxonomy" id="35708"/>
    <lineage>
        <taxon>Eukaryota</taxon>
        <taxon>Viridiplantae</taxon>
        <taxon>Streptophyta</taxon>
        <taxon>Embryophyta</taxon>
        <taxon>Tracheophyta</taxon>
        <taxon>Spermatophyta</taxon>
        <taxon>Magnoliopsida</taxon>
        <taxon>Liliopsida</taxon>
        <taxon>Poales</taxon>
        <taxon>Poaceae</taxon>
        <taxon>PACMAD clade</taxon>
        <taxon>Arundinoideae</taxon>
        <taxon>Arundineae</taxon>
        <taxon>Arundo</taxon>
    </lineage>
</organism>
<name>A0A0A9BT60_ARUDO</name>
<protein>
    <submittedName>
        <fullName evidence="1">Uncharacterized protein</fullName>
    </submittedName>
</protein>
<dbReference type="EMBL" id="GBRH01233530">
    <property type="protein sequence ID" value="JAD64365.1"/>
    <property type="molecule type" value="Transcribed_RNA"/>
</dbReference>
<proteinExistence type="predicted"/>
<reference evidence="1" key="1">
    <citation type="submission" date="2014-09" db="EMBL/GenBank/DDBJ databases">
        <authorList>
            <person name="Magalhaes I.L.F."/>
            <person name="Oliveira U."/>
            <person name="Santos F.R."/>
            <person name="Vidigal T.H.D.A."/>
            <person name="Brescovit A.D."/>
            <person name="Santos A.J."/>
        </authorList>
    </citation>
    <scope>NUCLEOTIDE SEQUENCE</scope>
    <source>
        <tissue evidence="1">Shoot tissue taken approximately 20 cm above the soil surface</tissue>
    </source>
</reference>
<dbReference type="AlphaFoldDB" id="A0A0A9BT60"/>
<reference evidence="1" key="2">
    <citation type="journal article" date="2015" name="Data Brief">
        <title>Shoot transcriptome of the giant reed, Arundo donax.</title>
        <authorList>
            <person name="Barrero R.A."/>
            <person name="Guerrero F.D."/>
            <person name="Moolhuijzen P."/>
            <person name="Goolsby J.A."/>
            <person name="Tidwell J."/>
            <person name="Bellgard S.E."/>
            <person name="Bellgard M.I."/>
        </authorList>
    </citation>
    <scope>NUCLEOTIDE SEQUENCE</scope>
    <source>
        <tissue evidence="1">Shoot tissue taken approximately 20 cm above the soil surface</tissue>
    </source>
</reference>